<dbReference type="AlphaFoldDB" id="A0A5B8IZV6"/>
<dbReference type="GO" id="GO:0009306">
    <property type="term" value="P:protein secretion"/>
    <property type="evidence" value="ECO:0007669"/>
    <property type="project" value="InterPro"/>
</dbReference>
<keyword evidence="3" id="KW-0472">Membrane</keyword>
<name>A0A5B8IZV6_9RHOB</name>
<feature type="transmembrane region" description="Helical" evidence="3">
    <location>
        <begin position="88"/>
        <end position="113"/>
    </location>
</feature>
<accession>A0A5B8IZV6</accession>
<evidence type="ECO:0000313" key="5">
    <source>
        <dbReference type="Proteomes" id="UP000318483"/>
    </source>
</evidence>
<feature type="transmembrane region" description="Helical" evidence="3">
    <location>
        <begin position="188"/>
        <end position="214"/>
    </location>
</feature>
<keyword evidence="5" id="KW-1185">Reference proteome</keyword>
<evidence type="ECO:0000256" key="3">
    <source>
        <dbReference type="SAM" id="Phobius"/>
    </source>
</evidence>
<keyword evidence="3" id="KW-0812">Transmembrane</keyword>
<feature type="region of interest" description="Disordered" evidence="2">
    <location>
        <begin position="1"/>
        <end position="30"/>
    </location>
</feature>
<evidence type="ECO:0000313" key="4">
    <source>
        <dbReference type="EMBL" id="QDY70148.1"/>
    </source>
</evidence>
<dbReference type="InterPro" id="IPR029025">
    <property type="entry name" value="T3SS_substrate_exporter_C"/>
</dbReference>
<dbReference type="GO" id="GO:0005886">
    <property type="term" value="C:plasma membrane"/>
    <property type="evidence" value="ECO:0007669"/>
    <property type="project" value="TreeGrafter"/>
</dbReference>
<dbReference type="PRINTS" id="PR00950">
    <property type="entry name" value="TYPE3IMSPROT"/>
</dbReference>
<keyword evidence="4" id="KW-0969">Cilium</keyword>
<dbReference type="OrthoDB" id="9807950at2"/>
<evidence type="ECO:0000256" key="2">
    <source>
        <dbReference type="SAM" id="MobiDB-lite"/>
    </source>
</evidence>
<dbReference type="SUPFAM" id="SSF160544">
    <property type="entry name" value="EscU C-terminal domain-like"/>
    <property type="match status" value="1"/>
</dbReference>
<protein>
    <submittedName>
        <fullName evidence="4">Flagellar biosynthesis protein FlhB</fullName>
    </submittedName>
</protein>
<organism evidence="4 5">
    <name type="scientific">Qingshengfaniella alkalisoli</name>
    <dbReference type="NCBI Taxonomy" id="2599296"/>
    <lineage>
        <taxon>Bacteria</taxon>
        <taxon>Pseudomonadati</taxon>
        <taxon>Pseudomonadota</taxon>
        <taxon>Alphaproteobacteria</taxon>
        <taxon>Rhodobacterales</taxon>
        <taxon>Paracoccaceae</taxon>
        <taxon>Qingshengfaniella</taxon>
    </lineage>
</organism>
<comment type="similarity">
    <text evidence="1">Belongs to the type III secretion exporter family.</text>
</comment>
<dbReference type="PANTHER" id="PTHR30531:SF12">
    <property type="entry name" value="FLAGELLAR BIOSYNTHETIC PROTEIN FLHB"/>
    <property type="match status" value="1"/>
</dbReference>
<dbReference type="EMBL" id="CP042261">
    <property type="protein sequence ID" value="QDY70148.1"/>
    <property type="molecule type" value="Genomic_DNA"/>
</dbReference>
<dbReference type="Pfam" id="PF01312">
    <property type="entry name" value="Bac_export_2"/>
    <property type="match status" value="1"/>
</dbReference>
<keyword evidence="4" id="KW-0282">Flagellum</keyword>
<feature type="compositionally biased region" description="Basic and acidic residues" evidence="2">
    <location>
        <begin position="7"/>
        <end position="30"/>
    </location>
</feature>
<dbReference type="Proteomes" id="UP000318483">
    <property type="component" value="Chromosome"/>
</dbReference>
<gene>
    <name evidence="4" type="ORF">FPZ52_11295</name>
</gene>
<dbReference type="InterPro" id="IPR006135">
    <property type="entry name" value="T3SS_substrate_exporter"/>
</dbReference>
<proteinExistence type="inferred from homology"/>
<keyword evidence="3" id="KW-1133">Transmembrane helix</keyword>
<evidence type="ECO:0000256" key="1">
    <source>
        <dbReference type="ARBA" id="ARBA00010690"/>
    </source>
</evidence>
<sequence length="361" mass="39188">MSSADNDAEKPHDPTQKRLDDARRKGEIPRSTDLTTAASYAGILLSMLMLGGQSVRAMGDLMAGMIARADSASEQLLRLDGQGLAGGLILKVALAAAPFFVAPAMLVLVALIVQQGFTFSTEKLQPKLSRISPLSNLKNKFGRGGLFEFAKSFTKLSIYSAVLAWFLHRYLPELSVAVQLDAGPTVSLLGRTVTSFLSVVLVIAVGLGVIDVLWQRAEHIRRNRMSRKEIMDEHKQSEGDPTMKQQRRQRAYDIATNRMMQDVPDADVIIVNPTHYAVALKWSRAGGSAPVCVAKGLDEVAARIRETGLAANVPIHRDAPTARALHATVEIGDEIAVEHYAAVAAAIRFADQMRARKRAGV</sequence>
<keyword evidence="4" id="KW-0966">Cell projection</keyword>
<dbReference type="RefSeq" id="WP_146365566.1">
    <property type="nucleotide sequence ID" value="NZ_CP042261.1"/>
</dbReference>
<dbReference type="KEGG" id="lit:FPZ52_11295"/>
<reference evidence="4 5" key="1">
    <citation type="submission" date="2019-07" db="EMBL/GenBank/DDBJ databases">
        <title>Litoreibacter alkalisoli sp. nov., isolated from saline-alkaline soil.</title>
        <authorList>
            <person name="Wang S."/>
            <person name="Xu L."/>
            <person name="Xing Y.-T."/>
            <person name="Sun J.-Q."/>
        </authorList>
    </citation>
    <scope>NUCLEOTIDE SEQUENCE [LARGE SCALE GENOMIC DNA]</scope>
    <source>
        <strain evidence="4 5">LN3S51</strain>
    </source>
</reference>
<dbReference type="Gene3D" id="3.40.1690.10">
    <property type="entry name" value="secretion proteins EscU"/>
    <property type="match status" value="1"/>
</dbReference>
<dbReference type="PANTHER" id="PTHR30531">
    <property type="entry name" value="FLAGELLAR BIOSYNTHETIC PROTEIN FLHB"/>
    <property type="match status" value="1"/>
</dbReference>